<protein>
    <recommendedName>
        <fullName evidence="2">Heterokaryon incompatibility domain-containing protein</fullName>
    </recommendedName>
</protein>
<gene>
    <name evidence="3" type="ORF">CEP52_015177</name>
</gene>
<evidence type="ECO:0000259" key="2">
    <source>
        <dbReference type="Pfam" id="PF06985"/>
    </source>
</evidence>
<feature type="region of interest" description="Disordered" evidence="1">
    <location>
        <begin position="367"/>
        <end position="417"/>
    </location>
</feature>
<feature type="compositionally biased region" description="Polar residues" evidence="1">
    <location>
        <begin position="401"/>
        <end position="417"/>
    </location>
</feature>
<sequence length="612" mass="69682">MEPAINSFCVTCCSAFSEALDQYDLLKHMFKNCDESQVLVHHDLAEYSIRHHKSFLALQEAAGENCHLCSLIALYCTAFQVDSDLPVQLNFDLRDTLSRGYAFSVEKENSRTRIRLGLTYTNSTLQQKPMAYYHPSGGVPEAVFDMIRQWLHICQDEHQECRRSSGGQMPVRLIDVGIPGSSTVQLIETDSILQAPVTRGNLVVSLDMLPRTFRDAIKVTRKLQFRYLWIDSLCIIQGDRDDWERESANMANIYANAALNLAASYSADGHGGLMLERNKLHVTPCHWTRPSRPIPSHNRWGKWMKAEEVCWGFSPQSEFASVGIGRPLPLESRGWVMQESLLSPRKVRFLPGEITWECKSLSTKESLHCGSESPAKQPTSNGGTPPPGSTHPRSEHLPGTDSHNTAEKQTTLESKPSITIHPVAQSQLYSQWYKMVEEYTTKDLTWSDDRLPAIWALAQDIKNRTGDIYCSGLWGNDMLRGLLFRRYKQRFTCCRSQPSCSPSWSWAFTECEVKFEQFERVTRSYSTPNPLPDASIQKLDIVLTTPEHVSMGRTQRAELEIHSFVHKAECRRLEPEPSPSQKVARALKNWTRFARYFTGLVLVRTIDEESER</sequence>
<keyword evidence="4" id="KW-1185">Reference proteome</keyword>
<dbReference type="AlphaFoldDB" id="A0A428SFR1"/>
<evidence type="ECO:0000313" key="4">
    <source>
        <dbReference type="Proteomes" id="UP000287144"/>
    </source>
</evidence>
<dbReference type="Proteomes" id="UP000287144">
    <property type="component" value="Unassembled WGS sequence"/>
</dbReference>
<feature type="domain" description="Heterokaryon incompatibility" evidence="2">
    <location>
        <begin position="205"/>
        <end position="339"/>
    </location>
</feature>
<evidence type="ECO:0000256" key="1">
    <source>
        <dbReference type="SAM" id="MobiDB-lite"/>
    </source>
</evidence>
<comment type="caution">
    <text evidence="3">The sequence shown here is derived from an EMBL/GenBank/DDBJ whole genome shotgun (WGS) entry which is preliminary data.</text>
</comment>
<dbReference type="PANTHER" id="PTHR33112:SF16">
    <property type="entry name" value="HETEROKARYON INCOMPATIBILITY DOMAIN-CONTAINING PROTEIN"/>
    <property type="match status" value="1"/>
</dbReference>
<reference evidence="3 4" key="1">
    <citation type="submission" date="2017-06" db="EMBL/GenBank/DDBJ databases">
        <title>Comparative genomic analysis of Ambrosia Fusariam Clade fungi.</title>
        <authorList>
            <person name="Stajich J.E."/>
            <person name="Carrillo J."/>
            <person name="Kijimoto T."/>
            <person name="Eskalen A."/>
            <person name="O'Donnell K."/>
            <person name="Kasson M."/>
        </authorList>
    </citation>
    <scope>NUCLEOTIDE SEQUENCE [LARGE SCALE GENOMIC DNA]</scope>
    <source>
        <strain evidence="3 4">NRRL62579</strain>
    </source>
</reference>
<dbReference type="STRING" id="1325735.A0A428SFR1"/>
<proteinExistence type="predicted"/>
<dbReference type="EMBL" id="NKCK01000258">
    <property type="protein sequence ID" value="RSL88606.1"/>
    <property type="molecule type" value="Genomic_DNA"/>
</dbReference>
<dbReference type="PANTHER" id="PTHR33112">
    <property type="entry name" value="DOMAIN PROTEIN, PUTATIVE-RELATED"/>
    <property type="match status" value="1"/>
</dbReference>
<name>A0A428SFR1_9HYPO</name>
<accession>A0A428SFR1</accession>
<dbReference type="InterPro" id="IPR010730">
    <property type="entry name" value="HET"/>
</dbReference>
<evidence type="ECO:0000313" key="3">
    <source>
        <dbReference type="EMBL" id="RSL88606.1"/>
    </source>
</evidence>
<organism evidence="3 4">
    <name type="scientific">Fusarium oligoseptatum</name>
    <dbReference type="NCBI Taxonomy" id="2604345"/>
    <lineage>
        <taxon>Eukaryota</taxon>
        <taxon>Fungi</taxon>
        <taxon>Dikarya</taxon>
        <taxon>Ascomycota</taxon>
        <taxon>Pezizomycotina</taxon>
        <taxon>Sordariomycetes</taxon>
        <taxon>Hypocreomycetidae</taxon>
        <taxon>Hypocreales</taxon>
        <taxon>Nectriaceae</taxon>
        <taxon>Fusarium</taxon>
        <taxon>Fusarium solani species complex</taxon>
    </lineage>
</organism>
<dbReference type="Pfam" id="PF06985">
    <property type="entry name" value="HET"/>
    <property type="match status" value="1"/>
</dbReference>